<evidence type="ECO:0000313" key="3">
    <source>
        <dbReference type="Proteomes" id="UP001153678"/>
    </source>
</evidence>
<reference evidence="2" key="1">
    <citation type="submission" date="2022-08" db="EMBL/GenBank/DDBJ databases">
        <authorList>
            <person name="Kallberg Y."/>
            <person name="Tangrot J."/>
            <person name="Rosling A."/>
        </authorList>
    </citation>
    <scope>NUCLEOTIDE SEQUENCE</scope>
    <source>
        <strain evidence="2">Wild A</strain>
    </source>
</reference>
<protein>
    <submittedName>
        <fullName evidence="2">4469_t:CDS:1</fullName>
    </submittedName>
</protein>
<name>A0A9W4SGB5_9GLOM</name>
<sequence length="207" mass="23210">MLIGALTRGVYISQFTLDKNITGIETVKFSLFDYFCVDGDINCMKVPTFNKIQSGEIGKRDVKDELNSMEVLRKILEAFVKFGRNLVYPILAATVIDIMTLILLIINLKVQNINVLFYSVIHILILTSIILNIGFILSISKLLIIFDVVSLRSFPSIIDYQTGPALMLSASSLNCLIIVLKITRAHSFGNEKGMQEEKEKEPNVDTC</sequence>
<comment type="caution">
    <text evidence="2">The sequence shown here is derived from an EMBL/GenBank/DDBJ whole genome shotgun (WGS) entry which is preliminary data.</text>
</comment>
<feature type="transmembrane region" description="Helical" evidence="1">
    <location>
        <begin position="115"/>
        <end position="145"/>
    </location>
</feature>
<dbReference type="AlphaFoldDB" id="A0A9W4SGB5"/>
<dbReference type="EMBL" id="CAMKVN010000494">
    <property type="protein sequence ID" value="CAI2168519.1"/>
    <property type="molecule type" value="Genomic_DNA"/>
</dbReference>
<dbReference type="Proteomes" id="UP001153678">
    <property type="component" value="Unassembled WGS sequence"/>
</dbReference>
<dbReference type="OrthoDB" id="10406191at2759"/>
<evidence type="ECO:0000313" key="2">
    <source>
        <dbReference type="EMBL" id="CAI2168519.1"/>
    </source>
</evidence>
<feature type="transmembrane region" description="Helical" evidence="1">
    <location>
        <begin position="165"/>
        <end position="183"/>
    </location>
</feature>
<keyword evidence="3" id="KW-1185">Reference proteome</keyword>
<keyword evidence="1" id="KW-0812">Transmembrane</keyword>
<proteinExistence type="predicted"/>
<accession>A0A9W4SGB5</accession>
<gene>
    <name evidence="2" type="ORF">FWILDA_LOCUS3623</name>
</gene>
<keyword evidence="1" id="KW-1133">Transmembrane helix</keyword>
<keyword evidence="1" id="KW-0472">Membrane</keyword>
<organism evidence="2 3">
    <name type="scientific">Funneliformis geosporum</name>
    <dbReference type="NCBI Taxonomy" id="1117311"/>
    <lineage>
        <taxon>Eukaryota</taxon>
        <taxon>Fungi</taxon>
        <taxon>Fungi incertae sedis</taxon>
        <taxon>Mucoromycota</taxon>
        <taxon>Glomeromycotina</taxon>
        <taxon>Glomeromycetes</taxon>
        <taxon>Glomerales</taxon>
        <taxon>Glomeraceae</taxon>
        <taxon>Funneliformis</taxon>
    </lineage>
</organism>
<feature type="transmembrane region" description="Helical" evidence="1">
    <location>
        <begin position="86"/>
        <end position="108"/>
    </location>
</feature>
<evidence type="ECO:0000256" key="1">
    <source>
        <dbReference type="SAM" id="Phobius"/>
    </source>
</evidence>